<sequence length="166" mass="18129">MTERGFTVRALGEIAIRCIDHDAMVAFYRDVIGLELMRDPQDAPIAFFRIAEGFEGHTAVLALFRHDIEGAGRTRAGDRPPSTGPGSSLHHIALSLPWQEQEAVIAWYAALGLDYRVETFDWVGWRGIFTFDPDGNTVELVAKNPGWSDAAVSLSDASPGEGGKSQ</sequence>
<dbReference type="AlphaFoldDB" id="A0A3A8BA51"/>
<dbReference type="CDD" id="cd06587">
    <property type="entry name" value="VOC"/>
    <property type="match status" value="1"/>
</dbReference>
<dbReference type="InterPro" id="IPR004360">
    <property type="entry name" value="Glyas_Fos-R_dOase_dom"/>
</dbReference>
<protein>
    <submittedName>
        <fullName evidence="2">VOC family protein</fullName>
    </submittedName>
</protein>
<dbReference type="Gene3D" id="3.10.180.10">
    <property type="entry name" value="2,3-Dihydroxybiphenyl 1,2-Dioxygenase, domain 1"/>
    <property type="match status" value="1"/>
</dbReference>
<dbReference type="OrthoDB" id="9812656at2"/>
<evidence type="ECO:0000313" key="3">
    <source>
        <dbReference type="Proteomes" id="UP000281128"/>
    </source>
</evidence>
<dbReference type="InterPro" id="IPR029068">
    <property type="entry name" value="Glyas_Bleomycin-R_OHBP_Dase"/>
</dbReference>
<name>A0A3A8BA51_9RHOB</name>
<dbReference type="EMBL" id="RAPE01000002">
    <property type="protein sequence ID" value="RKF15323.1"/>
    <property type="molecule type" value="Genomic_DNA"/>
</dbReference>
<accession>A0A3A8BA51</accession>
<evidence type="ECO:0000259" key="1">
    <source>
        <dbReference type="PROSITE" id="PS51819"/>
    </source>
</evidence>
<reference evidence="2 3" key="1">
    <citation type="submission" date="2018-09" db="EMBL/GenBank/DDBJ databases">
        <title>Roseovarius spongiae sp. nov., isolated from a marine sponge.</title>
        <authorList>
            <person name="Zhuang L."/>
            <person name="Luo L."/>
        </authorList>
    </citation>
    <scope>NUCLEOTIDE SEQUENCE [LARGE SCALE GENOMIC DNA]</scope>
    <source>
        <strain evidence="2 3">HN-E21</strain>
    </source>
</reference>
<keyword evidence="3" id="KW-1185">Reference proteome</keyword>
<dbReference type="RefSeq" id="WP_121166673.1">
    <property type="nucleotide sequence ID" value="NZ_RAPE01000002.1"/>
</dbReference>
<dbReference type="InterPro" id="IPR037523">
    <property type="entry name" value="VOC_core"/>
</dbReference>
<dbReference type="PROSITE" id="PS51819">
    <property type="entry name" value="VOC"/>
    <property type="match status" value="1"/>
</dbReference>
<dbReference type="SUPFAM" id="SSF54593">
    <property type="entry name" value="Glyoxalase/Bleomycin resistance protein/Dihydroxybiphenyl dioxygenase"/>
    <property type="match status" value="1"/>
</dbReference>
<proteinExistence type="predicted"/>
<feature type="domain" description="VOC" evidence="1">
    <location>
        <begin position="10"/>
        <end position="143"/>
    </location>
</feature>
<comment type="caution">
    <text evidence="2">The sequence shown here is derived from an EMBL/GenBank/DDBJ whole genome shotgun (WGS) entry which is preliminary data.</text>
</comment>
<dbReference type="Proteomes" id="UP000281128">
    <property type="component" value="Unassembled WGS sequence"/>
</dbReference>
<organism evidence="2 3">
    <name type="scientific">Roseovarius spongiae</name>
    <dbReference type="NCBI Taxonomy" id="2320272"/>
    <lineage>
        <taxon>Bacteria</taxon>
        <taxon>Pseudomonadati</taxon>
        <taxon>Pseudomonadota</taxon>
        <taxon>Alphaproteobacteria</taxon>
        <taxon>Rhodobacterales</taxon>
        <taxon>Roseobacteraceae</taxon>
        <taxon>Roseovarius</taxon>
    </lineage>
</organism>
<evidence type="ECO:0000313" key="2">
    <source>
        <dbReference type="EMBL" id="RKF15323.1"/>
    </source>
</evidence>
<dbReference type="Pfam" id="PF00903">
    <property type="entry name" value="Glyoxalase"/>
    <property type="match status" value="1"/>
</dbReference>
<gene>
    <name evidence="2" type="ORF">D6850_10890</name>
</gene>